<evidence type="ECO:0000259" key="6">
    <source>
        <dbReference type="Pfam" id="PF04545"/>
    </source>
</evidence>
<name>A0ABT1S0R2_9FIRM</name>
<sequence length="170" mass="19771">MTEENRRPHREEKTGQRTPKEFLAKYRDLGQSIDAKNQQILELRTQAVRLGSSNFGSRVQHTRNDRMSRAVAEIIDLMGEIEVEVLRRKTAMQEIERAIEQVEDGVQREVLRWRYLTNLNMEEIAGKMGYSRMQVSRIHGRALEAIRSMLEQKSGEETEKAEISGKGREE</sequence>
<accession>A0ABT1S0R2</accession>
<dbReference type="GeneID" id="90532513"/>
<dbReference type="Pfam" id="PF04545">
    <property type="entry name" value="Sigma70_r4"/>
    <property type="match status" value="1"/>
</dbReference>
<evidence type="ECO:0000256" key="3">
    <source>
        <dbReference type="ARBA" id="ARBA00023125"/>
    </source>
</evidence>
<dbReference type="PANTHER" id="PTHR30385">
    <property type="entry name" value="SIGMA FACTOR F FLAGELLAR"/>
    <property type="match status" value="1"/>
</dbReference>
<keyword evidence="2" id="KW-0731">Sigma factor</keyword>
<keyword evidence="8" id="KW-1185">Reference proteome</keyword>
<evidence type="ECO:0000256" key="1">
    <source>
        <dbReference type="ARBA" id="ARBA00023015"/>
    </source>
</evidence>
<reference evidence="7 8" key="1">
    <citation type="submission" date="2022-06" db="EMBL/GenBank/DDBJ databases">
        <title>Isolation of gut microbiota from human fecal samples.</title>
        <authorList>
            <person name="Pamer E.G."/>
            <person name="Barat B."/>
            <person name="Waligurski E."/>
            <person name="Medina S."/>
            <person name="Paddock L."/>
            <person name="Mostad J."/>
        </authorList>
    </citation>
    <scope>NUCLEOTIDE SEQUENCE [LARGE SCALE GENOMIC DNA]</scope>
    <source>
        <strain evidence="7 8">DFI.9.73</strain>
    </source>
</reference>
<dbReference type="Gene3D" id="1.20.140.160">
    <property type="match status" value="1"/>
</dbReference>
<dbReference type="InterPro" id="IPR013324">
    <property type="entry name" value="RNA_pol_sigma_r3/r4-like"/>
</dbReference>
<gene>
    <name evidence="7" type="ORF">NE695_11405</name>
</gene>
<feature type="domain" description="RNA polymerase sigma-70 region 4" evidence="6">
    <location>
        <begin position="107"/>
        <end position="147"/>
    </location>
</feature>
<evidence type="ECO:0000313" key="7">
    <source>
        <dbReference type="EMBL" id="MCQ4840518.1"/>
    </source>
</evidence>
<keyword evidence="3" id="KW-0238">DNA-binding</keyword>
<evidence type="ECO:0000256" key="2">
    <source>
        <dbReference type="ARBA" id="ARBA00023082"/>
    </source>
</evidence>
<evidence type="ECO:0000256" key="4">
    <source>
        <dbReference type="ARBA" id="ARBA00023163"/>
    </source>
</evidence>
<evidence type="ECO:0000256" key="5">
    <source>
        <dbReference type="SAM" id="MobiDB-lite"/>
    </source>
</evidence>
<evidence type="ECO:0000313" key="8">
    <source>
        <dbReference type="Proteomes" id="UP001524473"/>
    </source>
</evidence>
<dbReference type="InterPro" id="IPR007630">
    <property type="entry name" value="RNA_pol_sigma70_r4"/>
</dbReference>
<feature type="region of interest" description="Disordered" evidence="5">
    <location>
        <begin position="151"/>
        <end position="170"/>
    </location>
</feature>
<dbReference type="EMBL" id="JANFZH010000025">
    <property type="protein sequence ID" value="MCQ4840518.1"/>
    <property type="molecule type" value="Genomic_DNA"/>
</dbReference>
<protein>
    <recommendedName>
        <fullName evidence="6">RNA polymerase sigma-70 region 4 domain-containing protein</fullName>
    </recommendedName>
</protein>
<keyword evidence="4" id="KW-0804">Transcription</keyword>
<dbReference type="Proteomes" id="UP001524473">
    <property type="component" value="Unassembled WGS sequence"/>
</dbReference>
<comment type="caution">
    <text evidence="7">The sequence shown here is derived from an EMBL/GenBank/DDBJ whole genome shotgun (WGS) entry which is preliminary data.</text>
</comment>
<dbReference type="RefSeq" id="WP_066864122.1">
    <property type="nucleotide sequence ID" value="NZ_CABKVV010000013.1"/>
</dbReference>
<feature type="compositionally biased region" description="Basic and acidic residues" evidence="5">
    <location>
        <begin position="153"/>
        <end position="170"/>
    </location>
</feature>
<organism evidence="7 8">
    <name type="scientific">Neglectibacter timonensis</name>
    <dbReference type="NCBI Taxonomy" id="1776382"/>
    <lineage>
        <taxon>Bacteria</taxon>
        <taxon>Bacillati</taxon>
        <taxon>Bacillota</taxon>
        <taxon>Clostridia</taxon>
        <taxon>Eubacteriales</taxon>
        <taxon>Oscillospiraceae</taxon>
        <taxon>Neglectibacter</taxon>
    </lineage>
</organism>
<dbReference type="SUPFAM" id="SSF88659">
    <property type="entry name" value="Sigma3 and sigma4 domains of RNA polymerase sigma factors"/>
    <property type="match status" value="1"/>
</dbReference>
<keyword evidence="1" id="KW-0805">Transcription regulation</keyword>
<proteinExistence type="predicted"/>